<organism evidence="1">
    <name type="scientific">marine sediment metagenome</name>
    <dbReference type="NCBI Taxonomy" id="412755"/>
    <lineage>
        <taxon>unclassified sequences</taxon>
        <taxon>metagenomes</taxon>
        <taxon>ecological metagenomes</taxon>
    </lineage>
</organism>
<evidence type="ECO:0000313" key="1">
    <source>
        <dbReference type="EMBL" id="KTF06697.1"/>
    </source>
</evidence>
<comment type="caution">
    <text evidence="1">The sequence shown here is derived from an EMBL/GenBank/DDBJ whole genome shotgun (WGS) entry which is preliminary data.</text>
</comment>
<proteinExistence type="predicted"/>
<reference evidence="1" key="1">
    <citation type="submission" date="2013-11" db="EMBL/GenBank/DDBJ databases">
        <title>Microbial diversity, functional groups and degradation webs in Northern and Southern Mediterranean and Red Sea marine crude oil polluted sites.</title>
        <authorList>
            <person name="Daffonchio D."/>
            <person name="Mapelli F."/>
            <person name="Ferrer M."/>
            <person name="Richter M."/>
            <person name="Cherif A."/>
            <person name="Malkawi H.I."/>
            <person name="Yakimov M.M."/>
            <person name="Abdel-Fattah Y.R."/>
            <person name="Blaghen M."/>
            <person name="Golyshin P.N."/>
            <person name="Kalogerakis N."/>
            <person name="Boon N."/>
            <person name="Magagnini M."/>
            <person name="Fava F."/>
        </authorList>
    </citation>
    <scope>NUCLEOTIDE SEQUENCE</scope>
</reference>
<name>A0A1B6NVB6_9ZZZZ</name>
<accession>A0A1B6NVB6</accession>
<gene>
    <name evidence="1" type="ORF">MGSAQ_001809</name>
</gene>
<dbReference type="AlphaFoldDB" id="A0A1B6NVB6"/>
<protein>
    <submittedName>
        <fullName evidence="1">Uncharacterized protein</fullName>
    </submittedName>
</protein>
<dbReference type="EMBL" id="AYSL01000993">
    <property type="protein sequence ID" value="KTF06697.1"/>
    <property type="molecule type" value="Genomic_DNA"/>
</dbReference>
<sequence>MVQCLHRRNTLFTPTLRVVKTDLPLVVYRTELTFHLAVTFEVVNV</sequence>